<gene>
    <name evidence="2" type="ORF">EUGRSUZ_H01333</name>
</gene>
<organism evidence="2">
    <name type="scientific">Eucalyptus grandis</name>
    <name type="common">Flooded gum</name>
    <dbReference type="NCBI Taxonomy" id="71139"/>
    <lineage>
        <taxon>Eukaryota</taxon>
        <taxon>Viridiplantae</taxon>
        <taxon>Streptophyta</taxon>
        <taxon>Embryophyta</taxon>
        <taxon>Tracheophyta</taxon>
        <taxon>Spermatophyta</taxon>
        <taxon>Magnoliopsida</taxon>
        <taxon>eudicotyledons</taxon>
        <taxon>Gunneridae</taxon>
        <taxon>Pentapetalae</taxon>
        <taxon>rosids</taxon>
        <taxon>malvids</taxon>
        <taxon>Myrtales</taxon>
        <taxon>Myrtaceae</taxon>
        <taxon>Myrtoideae</taxon>
        <taxon>Eucalypteae</taxon>
        <taxon>Eucalyptus</taxon>
    </lineage>
</organism>
<evidence type="ECO:0000313" key="2">
    <source>
        <dbReference type="EMBL" id="KCW58684.1"/>
    </source>
</evidence>
<dbReference type="InParanoid" id="A0A059AY55"/>
<feature type="compositionally biased region" description="Low complexity" evidence="1">
    <location>
        <begin position="10"/>
        <end position="21"/>
    </location>
</feature>
<sequence>MGSNNRQKKSSSSFSLKSLFKPQRARRDTASEVDSSSSKKIYPSDYDKGRYIAEPGIDKKATVFIANFHKTRVLEPEHQVIVVTRGPSTK</sequence>
<dbReference type="Gramene" id="KCW58684">
    <property type="protein sequence ID" value="KCW58684"/>
    <property type="gene ID" value="EUGRSUZ_H01333"/>
</dbReference>
<accession>A0A059AY55</accession>
<dbReference type="AlphaFoldDB" id="A0A059AY55"/>
<feature type="region of interest" description="Disordered" evidence="1">
    <location>
        <begin position="1"/>
        <end position="48"/>
    </location>
</feature>
<name>A0A059AY55_EUCGR</name>
<protein>
    <submittedName>
        <fullName evidence="2">Uncharacterized protein</fullName>
    </submittedName>
</protein>
<evidence type="ECO:0000256" key="1">
    <source>
        <dbReference type="SAM" id="MobiDB-lite"/>
    </source>
</evidence>
<reference evidence="2" key="1">
    <citation type="submission" date="2013-07" db="EMBL/GenBank/DDBJ databases">
        <title>The genome of Eucalyptus grandis.</title>
        <authorList>
            <person name="Schmutz J."/>
            <person name="Hayes R."/>
            <person name="Myburg A."/>
            <person name="Tuskan G."/>
            <person name="Grattapaglia D."/>
            <person name="Rokhsar D.S."/>
        </authorList>
    </citation>
    <scope>NUCLEOTIDE SEQUENCE</scope>
    <source>
        <tissue evidence="2">Leaf extractions</tissue>
    </source>
</reference>
<dbReference type="EMBL" id="KK198760">
    <property type="protein sequence ID" value="KCW58684.1"/>
    <property type="molecule type" value="Genomic_DNA"/>
</dbReference>
<dbReference type="OMA" id="GRTSWQK"/>
<proteinExistence type="predicted"/>
<dbReference type="PANTHER" id="PTHR33511">
    <property type="entry name" value="OS06G0632400 PROTEIN"/>
    <property type="match status" value="1"/>
</dbReference>